<dbReference type="Proteomes" id="UP000763557">
    <property type="component" value="Unassembled WGS sequence"/>
</dbReference>
<gene>
    <name evidence="3" type="ORF">GC106_42530</name>
</gene>
<proteinExistence type="predicted"/>
<dbReference type="EMBL" id="JAAATY010000012">
    <property type="protein sequence ID" value="NRN67020.1"/>
    <property type="molecule type" value="Genomic_DNA"/>
</dbReference>
<comment type="caution">
    <text evidence="3">The sequence shown here is derived from an EMBL/GenBank/DDBJ whole genome shotgun (WGS) entry which is preliminary data.</text>
</comment>
<accession>A0ABX2F894</accession>
<dbReference type="Gene3D" id="3.60.40.10">
    <property type="entry name" value="PPM-type phosphatase domain"/>
    <property type="match status" value="1"/>
</dbReference>
<evidence type="ECO:0000259" key="2">
    <source>
        <dbReference type="SMART" id="SM00331"/>
    </source>
</evidence>
<dbReference type="SUPFAM" id="SSF52172">
    <property type="entry name" value="CheY-like"/>
    <property type="match status" value="1"/>
</dbReference>
<evidence type="ECO:0000313" key="4">
    <source>
        <dbReference type="Proteomes" id="UP000763557"/>
    </source>
</evidence>
<dbReference type="SUPFAM" id="SSF81606">
    <property type="entry name" value="PP2C-like"/>
    <property type="match status" value="1"/>
</dbReference>
<dbReference type="RefSeq" id="WP_173134060.1">
    <property type="nucleotide sequence ID" value="NZ_CBCSGW010000001.1"/>
</dbReference>
<organism evidence="3 4">
    <name type="scientific">Kibdelosporangium persicum</name>
    <dbReference type="NCBI Taxonomy" id="2698649"/>
    <lineage>
        <taxon>Bacteria</taxon>
        <taxon>Bacillati</taxon>
        <taxon>Actinomycetota</taxon>
        <taxon>Actinomycetes</taxon>
        <taxon>Pseudonocardiales</taxon>
        <taxon>Pseudonocardiaceae</taxon>
        <taxon>Kibdelosporangium</taxon>
    </lineage>
</organism>
<dbReference type="SMART" id="SM00331">
    <property type="entry name" value="PP2C_SIG"/>
    <property type="match status" value="1"/>
</dbReference>
<dbReference type="PANTHER" id="PTHR43156">
    <property type="entry name" value="STAGE II SPORULATION PROTEIN E-RELATED"/>
    <property type="match status" value="1"/>
</dbReference>
<dbReference type="InterPro" id="IPR036457">
    <property type="entry name" value="PPM-type-like_dom_sf"/>
</dbReference>
<evidence type="ECO:0000256" key="1">
    <source>
        <dbReference type="ARBA" id="ARBA00022801"/>
    </source>
</evidence>
<reference evidence="3 4" key="1">
    <citation type="submission" date="2020-01" db="EMBL/GenBank/DDBJ databases">
        <title>Kibdelosporangium persica a novel Actinomycetes from a hot desert in Iran.</title>
        <authorList>
            <person name="Safaei N."/>
            <person name="Zaburannyi N."/>
            <person name="Mueller R."/>
            <person name="Wink J."/>
        </authorList>
    </citation>
    <scope>NUCLEOTIDE SEQUENCE [LARGE SCALE GENOMIC DNA]</scope>
    <source>
        <strain evidence="3 4">4NS15</strain>
    </source>
</reference>
<dbReference type="InterPro" id="IPR011006">
    <property type="entry name" value="CheY-like_superfamily"/>
</dbReference>
<dbReference type="PANTHER" id="PTHR43156:SF2">
    <property type="entry name" value="STAGE II SPORULATION PROTEIN E"/>
    <property type="match status" value="1"/>
</dbReference>
<dbReference type="InterPro" id="IPR001932">
    <property type="entry name" value="PPM-type_phosphatase-like_dom"/>
</dbReference>
<dbReference type="InterPro" id="IPR052016">
    <property type="entry name" value="Bact_Sigma-Reg"/>
</dbReference>
<dbReference type="Pfam" id="PF07228">
    <property type="entry name" value="SpoIIE"/>
    <property type="match status" value="1"/>
</dbReference>
<protein>
    <submittedName>
        <fullName evidence="3">Serine phosphatase RsbU, regulator of sigma subunit</fullName>
    </submittedName>
</protein>
<sequence>MTSATALLVAEPAACTDELDRALRDDGFEVSHADIDGVESQAADLVLVSASFGLHRIALLSQRLAGPEDSPTVVVFPGEDLEELQACVRGGFDYVVPPFLPALLRTRLTSCRERGRLTRAVEEMAAVASLREYERDLSIAREIQSGFLPDELPCPPGWELAARFRPAKQVAGDFYDGFDLADGRRLGLVVADVCDKGIGAALFMALIRTLVRHTAQHTGTGDPACDIGVEPLRQAVCGTNRYLARNHLRQGYFATLFFGVLDPDTGMLFYINGGHNPPVLARAAGGRFLLEPTGPAVGMMPDSEFAIGQTRLLPGDQLFVYTDGVVEARDNGGGQFGTERMLDLIGRPASCADVLLDRVDERLRRHVGSAEQSDDITMLALRRQVRGRPTGRREAQG</sequence>
<keyword evidence="1" id="KW-0378">Hydrolase</keyword>
<name>A0ABX2F894_9PSEU</name>
<keyword evidence="4" id="KW-1185">Reference proteome</keyword>
<feature type="domain" description="PPM-type phosphatase" evidence="2">
    <location>
        <begin position="155"/>
        <end position="383"/>
    </location>
</feature>
<evidence type="ECO:0000313" key="3">
    <source>
        <dbReference type="EMBL" id="NRN67020.1"/>
    </source>
</evidence>